<keyword evidence="5" id="KW-1185">Reference proteome</keyword>
<dbReference type="InterPro" id="IPR029058">
    <property type="entry name" value="AB_hydrolase_fold"/>
</dbReference>
<dbReference type="Pfam" id="PF00561">
    <property type="entry name" value="Abhydrolase_1"/>
    <property type="match status" value="1"/>
</dbReference>
<protein>
    <recommendedName>
        <fullName evidence="3">AB hydrolase-1 domain-containing protein</fullName>
    </recommendedName>
</protein>
<evidence type="ECO:0000313" key="4">
    <source>
        <dbReference type="EMBL" id="PVU85031.1"/>
    </source>
</evidence>
<dbReference type="GO" id="GO:0051792">
    <property type="term" value="P:medium-chain fatty acid biosynthetic process"/>
    <property type="evidence" value="ECO:0007669"/>
    <property type="project" value="TreeGrafter"/>
</dbReference>
<dbReference type="GO" id="GO:0051793">
    <property type="term" value="P:medium-chain fatty acid catabolic process"/>
    <property type="evidence" value="ECO:0007669"/>
    <property type="project" value="TreeGrafter"/>
</dbReference>
<comment type="caution">
    <text evidence="4">The sequence shown here is derived from an EMBL/GenBank/DDBJ whole genome shotgun (WGS) entry which is preliminary data.</text>
</comment>
<evidence type="ECO:0000259" key="3">
    <source>
        <dbReference type="Pfam" id="PF00561"/>
    </source>
</evidence>
<dbReference type="InterPro" id="IPR050960">
    <property type="entry name" value="AB_hydrolase_4_sf"/>
</dbReference>
<dbReference type="GO" id="GO:0008126">
    <property type="term" value="F:acetylesterase activity"/>
    <property type="evidence" value="ECO:0007669"/>
    <property type="project" value="TreeGrafter"/>
</dbReference>
<evidence type="ECO:0000313" key="5">
    <source>
        <dbReference type="Proteomes" id="UP000245699"/>
    </source>
</evidence>
<dbReference type="STRING" id="61424.A0A2T9XY66"/>
<proteinExistence type="inferred from homology"/>
<evidence type="ECO:0000256" key="1">
    <source>
        <dbReference type="ARBA" id="ARBA00010884"/>
    </source>
</evidence>
<feature type="compositionally biased region" description="Polar residues" evidence="2">
    <location>
        <begin position="56"/>
        <end position="73"/>
    </location>
</feature>
<feature type="region of interest" description="Disordered" evidence="2">
    <location>
        <begin position="52"/>
        <end position="73"/>
    </location>
</feature>
<dbReference type="PANTHER" id="PTHR10794">
    <property type="entry name" value="ABHYDROLASE DOMAIN-CONTAINING PROTEIN"/>
    <property type="match status" value="1"/>
</dbReference>
<comment type="similarity">
    <text evidence="1">Belongs to the AB hydrolase superfamily. AB hydrolase 4 family.</text>
</comment>
<gene>
    <name evidence="4" type="ORF">BB559_007250</name>
</gene>
<reference evidence="4 5" key="1">
    <citation type="journal article" date="2018" name="MBio">
        <title>Comparative Genomics Reveals the Core Gene Toolbox for the Fungus-Insect Symbiosis.</title>
        <authorList>
            <person name="Wang Y."/>
            <person name="Stata M."/>
            <person name="Wang W."/>
            <person name="Stajich J.E."/>
            <person name="White M.M."/>
            <person name="Moncalvo J.M."/>
        </authorList>
    </citation>
    <scope>NUCLEOTIDE SEQUENCE [LARGE SCALE GENOMIC DNA]</scope>
    <source>
        <strain evidence="4 5">AUS-77-4</strain>
    </source>
</reference>
<dbReference type="SUPFAM" id="SSF53474">
    <property type="entry name" value="alpha/beta-Hydrolases"/>
    <property type="match status" value="1"/>
</dbReference>
<dbReference type="EMBL" id="MBFT01001171">
    <property type="protein sequence ID" value="PVU85031.1"/>
    <property type="molecule type" value="Genomic_DNA"/>
</dbReference>
<dbReference type="GO" id="GO:0047372">
    <property type="term" value="F:monoacylglycerol lipase activity"/>
    <property type="evidence" value="ECO:0007669"/>
    <property type="project" value="TreeGrafter"/>
</dbReference>
<dbReference type="Proteomes" id="UP000245699">
    <property type="component" value="Unassembled WGS sequence"/>
</dbReference>
<dbReference type="OrthoDB" id="5954035at2759"/>
<name>A0A2T9XY66_9FUNG</name>
<dbReference type="PANTHER" id="PTHR10794:SF63">
    <property type="entry name" value="ALPHA_BETA HYDROLASE 1, ISOFORM A"/>
    <property type="match status" value="1"/>
</dbReference>
<evidence type="ECO:0000256" key="2">
    <source>
        <dbReference type="SAM" id="MobiDB-lite"/>
    </source>
</evidence>
<dbReference type="Gene3D" id="3.40.50.1820">
    <property type="entry name" value="alpha/beta hydrolase"/>
    <property type="match status" value="1"/>
</dbReference>
<organism evidence="4 5">
    <name type="scientific">Furculomyces boomerangus</name>
    <dbReference type="NCBI Taxonomy" id="61424"/>
    <lineage>
        <taxon>Eukaryota</taxon>
        <taxon>Fungi</taxon>
        <taxon>Fungi incertae sedis</taxon>
        <taxon>Zoopagomycota</taxon>
        <taxon>Kickxellomycotina</taxon>
        <taxon>Harpellomycetes</taxon>
        <taxon>Harpellales</taxon>
        <taxon>Harpellaceae</taxon>
        <taxon>Furculomyces</taxon>
    </lineage>
</organism>
<dbReference type="AlphaFoldDB" id="A0A2T9XY66"/>
<dbReference type="InterPro" id="IPR000073">
    <property type="entry name" value="AB_hydrolase_1"/>
</dbReference>
<accession>A0A2T9XY66</accession>
<feature type="domain" description="AB hydrolase-1" evidence="3">
    <location>
        <begin position="183"/>
        <end position="430"/>
    </location>
</feature>
<sequence>MPSVSYLSSAYQWTSDTISGIKNSIAQTKFAEDRFGINIETPNTPFTIKKKYFHSSKPNDSDNSTSSETIGYSNDSNLNQFEIETVEKDLQILDLLKNNCPSLVSTKVSSNSAEPEITKSFFVPSPTLPLGDLQTMYISQISRKQTPMDIVKYDRELFKTQDGGTVSIDWAPPLSEVPIDNRPVVFILHGLSGGSHEYYVRAVTRMLTSEQYNFRVIVMNARGCSRTPVTSPRLYNASYTNDFRLVVNNIKQRLPGSMLFGVGFSLGSNVLVKYVGEEGENCPLTAAISVCNPFDLRKSSEYVQRPTLLNKYVYEPNLARGIMRSMKRHYDVLSTGDFTEKLDKLNMKSGMRDIDDLVATVFGYESRFHYYEEGSSKNFLDKVKVPLLCINSIDDPVCPPECIPKEEFSKNPHLVLALTNYGGHLGFFEGIYPEIWYKKPIAEFFKAIYDH</sequence>